<evidence type="ECO:0000256" key="4">
    <source>
        <dbReference type="ARBA" id="ARBA00022438"/>
    </source>
</evidence>
<evidence type="ECO:0000256" key="1">
    <source>
        <dbReference type="ARBA" id="ARBA00000294"/>
    </source>
</evidence>
<evidence type="ECO:0000256" key="7">
    <source>
        <dbReference type="ARBA" id="ARBA00022723"/>
    </source>
</evidence>
<dbReference type="GO" id="GO:0006508">
    <property type="term" value="P:proteolysis"/>
    <property type="evidence" value="ECO:0007669"/>
    <property type="project" value="UniProtKB-KW"/>
</dbReference>
<dbReference type="EMBL" id="MU853554">
    <property type="protein sequence ID" value="KAK4147999.1"/>
    <property type="molecule type" value="Genomic_DNA"/>
</dbReference>
<feature type="binding site" evidence="9">
    <location>
        <position position="226"/>
    </location>
    <ligand>
        <name>a divalent metal cation</name>
        <dbReference type="ChEBI" id="CHEBI:60240"/>
        <label>1</label>
    </ligand>
</feature>
<evidence type="ECO:0000256" key="6">
    <source>
        <dbReference type="ARBA" id="ARBA00022670"/>
    </source>
</evidence>
<feature type="binding site" evidence="9">
    <location>
        <position position="423"/>
    </location>
    <ligand>
        <name>a divalent metal cation</name>
        <dbReference type="ChEBI" id="CHEBI:60240"/>
        <label>1</label>
    </ligand>
</feature>
<comment type="function">
    <text evidence="9 10">Cotranslationally removes the N-terminal methionine from nascent proteins. The N-terminal methionine is often cleaved when the second residue in the primary sequence is small and uncharged (Met-Ala-, Cys, Gly, Pro, Ser, Thr, or Val).</text>
</comment>
<dbReference type="HAMAP" id="MF_03175">
    <property type="entry name" value="MetAP_2_euk"/>
    <property type="match status" value="1"/>
</dbReference>
<evidence type="ECO:0000256" key="8">
    <source>
        <dbReference type="ARBA" id="ARBA00022801"/>
    </source>
</evidence>
<feature type="binding site" evidence="9">
    <location>
        <position position="295"/>
    </location>
    <ligand>
        <name>a divalent metal cation</name>
        <dbReference type="ChEBI" id="CHEBI:60240"/>
        <label>2</label>
        <note>catalytic</note>
    </ligand>
</feature>
<evidence type="ECO:0000256" key="10">
    <source>
        <dbReference type="RuleBase" id="RU003653"/>
    </source>
</evidence>
<dbReference type="PRINTS" id="PR00599">
    <property type="entry name" value="MAPEPTIDASE"/>
</dbReference>
<dbReference type="NCBIfam" id="TIGR00501">
    <property type="entry name" value="met_pdase_II"/>
    <property type="match status" value="1"/>
</dbReference>
<accession>A0AAN6ZS35</accession>
<evidence type="ECO:0000256" key="2">
    <source>
        <dbReference type="ARBA" id="ARBA00001936"/>
    </source>
</evidence>
<feature type="binding site" evidence="9">
    <location>
        <position position="423"/>
    </location>
    <ligand>
        <name>a divalent metal cation</name>
        <dbReference type="ChEBI" id="CHEBI:60240"/>
        <label>2</label>
        <note>catalytic</note>
    </ligand>
</feature>
<proteinExistence type="inferred from homology"/>
<comment type="similarity">
    <text evidence="9">Belongs to the peptidase M24A family. Methionine aminopeptidase eukaryotic type 2 subfamily.</text>
</comment>
<dbReference type="InterPro" id="IPR050247">
    <property type="entry name" value="Met_Aminopeptidase_Type2"/>
</dbReference>
<feature type="binding site" evidence="9">
    <location>
        <position position="328"/>
    </location>
    <ligand>
        <name>a divalent metal cation</name>
        <dbReference type="ChEBI" id="CHEBI:60240"/>
        <label>2</label>
        <note>catalytic</note>
    </ligand>
</feature>
<evidence type="ECO:0000256" key="9">
    <source>
        <dbReference type="HAMAP-Rule" id="MF_03175"/>
    </source>
</evidence>
<feature type="compositionally biased region" description="Acidic residues" evidence="11">
    <location>
        <begin position="37"/>
        <end position="46"/>
    </location>
</feature>
<gene>
    <name evidence="13" type="ORF">C8A04DRAFT_8587</name>
</gene>
<comment type="cofactor">
    <cofactor evidence="9">
        <name>Co(2+)</name>
        <dbReference type="ChEBI" id="CHEBI:48828"/>
    </cofactor>
    <cofactor evidence="9">
        <name>Zn(2+)</name>
        <dbReference type="ChEBI" id="CHEBI:29105"/>
    </cofactor>
    <cofactor evidence="9">
        <name>Mn(2+)</name>
        <dbReference type="ChEBI" id="CHEBI:29035"/>
    </cofactor>
    <cofactor evidence="9">
        <name>Fe(2+)</name>
        <dbReference type="ChEBI" id="CHEBI:29033"/>
    </cofactor>
    <text evidence="9">Binds 2 divalent metal cations per subunit. Has a high-affinity and a low affinity metal-binding site. The true nature of the physiological cofactor is under debate. The enzyme is active with cobalt, zinc, manganese or divalent iron ions. Most likely, methionine aminopeptidases function as mononuclear Fe(2+)-metalloproteases under physiological conditions, and the catalytically relevant metal-binding site has been assigned to the histidine-containing high-affinity site.</text>
</comment>
<dbReference type="InterPro" id="IPR036390">
    <property type="entry name" value="WH_DNA-bd_sf"/>
</dbReference>
<dbReference type="GO" id="GO:0004239">
    <property type="term" value="F:initiator methionyl aminopeptidase activity"/>
    <property type="evidence" value="ECO:0007669"/>
    <property type="project" value="UniProtKB-UniRule"/>
</dbReference>
<comment type="catalytic activity">
    <reaction evidence="1 9 10">
        <text>Release of N-terminal amino acids, preferentially methionine, from peptides and arylamides.</text>
        <dbReference type="EC" id="3.4.11.18"/>
    </reaction>
</comment>
<dbReference type="EC" id="3.4.11.18" evidence="9"/>
<dbReference type="RefSeq" id="XP_062641370.1">
    <property type="nucleotide sequence ID" value="XM_062785171.1"/>
</dbReference>
<keyword evidence="14" id="KW-1185">Reference proteome</keyword>
<dbReference type="PANTHER" id="PTHR45777:SF2">
    <property type="entry name" value="METHIONINE AMINOPEPTIDASE 2"/>
    <property type="match status" value="1"/>
</dbReference>
<dbReference type="InterPro" id="IPR001714">
    <property type="entry name" value="Pept_M24_MAP"/>
</dbReference>
<keyword evidence="4 9" id="KW-0031">Aminopeptidase</keyword>
<dbReference type="InterPro" id="IPR036005">
    <property type="entry name" value="Creatinase/aminopeptidase-like"/>
</dbReference>
<evidence type="ECO:0000256" key="3">
    <source>
        <dbReference type="ARBA" id="ARBA00001954"/>
    </source>
</evidence>
<feature type="binding site" evidence="9">
    <location>
        <position position="303"/>
    </location>
    <ligand>
        <name>substrate</name>
    </ligand>
</feature>
<feature type="binding site" evidence="9">
    <location>
        <position position="195"/>
    </location>
    <ligand>
        <name>substrate</name>
    </ligand>
</feature>
<name>A0AAN6ZS35_9PEZI</name>
<feature type="binding site" evidence="9">
    <location>
        <position position="215"/>
    </location>
    <ligand>
        <name>a divalent metal cation</name>
        <dbReference type="ChEBI" id="CHEBI:60240"/>
        <label>1</label>
    </ligand>
</feature>
<keyword evidence="5 9" id="KW-0963">Cytoplasm</keyword>
<dbReference type="AlphaFoldDB" id="A0AAN6ZS35"/>
<sequence length="442" mass="48354">MAAQAPPTEELSKLSVEDASTKPKPDASAADNGNLNDSDDSDDDAEGAAPAAGTGATKKKRKRKPKKKKKNPTQQSDPPRVLISQLFPDKIYPKGEEVEYVNENSYRTTNEEKRHLDNLKSEFLNDYRHGAEAHRQARQWAQKNIKPGQTLTEIANGIEDSVRALVGHQGLEEGDALIAGMGFPTGLSINHCAAHYTPNAGNKMVLQEDDVMKVDIGVHVNGNIVDSAFTLAFNPRYDPLLEAVKAATNAGIKEAGIDARLGEIGGVIQEVMESYEVEINGTTYPVKPIRNLNGHSILPYNIHGTKSVPIVKSNDTTKMEEGDVFAIETFGSTGVGYVREEGEVSHYAKRGDASKVDLRLSSAKSLLSVINKNFGTLPWCRRYLDRLGQDKYLLGLNNLVANGIVESYPPLVDKKGSYTAQFEHTILIRPTVKEVISRGEDF</sequence>
<dbReference type="InterPro" id="IPR002468">
    <property type="entry name" value="Pept_M24A_MAP2"/>
</dbReference>
<keyword evidence="6 9" id="KW-0645">Protease</keyword>
<feature type="compositionally biased region" description="Low complexity" evidence="11">
    <location>
        <begin position="26"/>
        <end position="36"/>
    </location>
</feature>
<comment type="subcellular location">
    <subcellularLocation>
        <location evidence="9">Cytoplasm</location>
    </subcellularLocation>
</comment>
<feature type="region of interest" description="Disordered" evidence="11">
    <location>
        <begin position="1"/>
        <end position="86"/>
    </location>
</feature>
<feature type="binding site" evidence="9">
    <location>
        <position position="226"/>
    </location>
    <ligand>
        <name>a divalent metal cation</name>
        <dbReference type="ChEBI" id="CHEBI:60240"/>
        <label>2</label>
        <note>catalytic</note>
    </ligand>
</feature>
<feature type="compositionally biased region" description="Basic residues" evidence="11">
    <location>
        <begin position="57"/>
        <end position="71"/>
    </location>
</feature>
<comment type="cofactor">
    <cofactor evidence="3">
        <name>Fe(2+)</name>
        <dbReference type="ChEBI" id="CHEBI:29033"/>
    </cofactor>
</comment>
<dbReference type="GO" id="GO:0046872">
    <property type="term" value="F:metal ion binding"/>
    <property type="evidence" value="ECO:0007669"/>
    <property type="project" value="UniProtKB-UniRule"/>
</dbReference>
<dbReference type="SUPFAM" id="SSF55920">
    <property type="entry name" value="Creatinase/aminopeptidase"/>
    <property type="match status" value="1"/>
</dbReference>
<dbReference type="Gene3D" id="3.90.230.10">
    <property type="entry name" value="Creatinase/methionine aminopeptidase superfamily"/>
    <property type="match status" value="1"/>
</dbReference>
<dbReference type="InterPro" id="IPR000994">
    <property type="entry name" value="Pept_M24"/>
</dbReference>
<dbReference type="InterPro" id="IPR018349">
    <property type="entry name" value="Pept_M24A_MAP2_BS"/>
</dbReference>
<evidence type="ECO:0000313" key="13">
    <source>
        <dbReference type="EMBL" id="KAK4147999.1"/>
    </source>
</evidence>
<comment type="cofactor">
    <cofactor evidence="2">
        <name>Mn(2+)</name>
        <dbReference type="ChEBI" id="CHEBI:29035"/>
    </cofactor>
</comment>
<dbReference type="Gene3D" id="1.10.10.10">
    <property type="entry name" value="Winged helix-like DNA-binding domain superfamily/Winged helix DNA-binding domain"/>
    <property type="match status" value="1"/>
</dbReference>
<evidence type="ECO:0000256" key="5">
    <source>
        <dbReference type="ARBA" id="ARBA00022490"/>
    </source>
</evidence>
<feature type="domain" description="Peptidase M24" evidence="12">
    <location>
        <begin position="127"/>
        <end position="343"/>
    </location>
</feature>
<dbReference type="GO" id="GO:0005737">
    <property type="term" value="C:cytoplasm"/>
    <property type="evidence" value="ECO:0007669"/>
    <property type="project" value="UniProtKB-SubCell"/>
</dbReference>
<feature type="compositionally biased region" description="Low complexity" evidence="11">
    <location>
        <begin position="47"/>
        <end position="56"/>
    </location>
</feature>
<reference evidence="13" key="2">
    <citation type="submission" date="2023-05" db="EMBL/GenBank/DDBJ databases">
        <authorList>
            <consortium name="Lawrence Berkeley National Laboratory"/>
            <person name="Steindorff A."/>
            <person name="Hensen N."/>
            <person name="Bonometti L."/>
            <person name="Westerberg I."/>
            <person name="Brannstrom I.O."/>
            <person name="Guillou S."/>
            <person name="Cros-Aarteil S."/>
            <person name="Calhoun S."/>
            <person name="Haridas S."/>
            <person name="Kuo A."/>
            <person name="Mondo S."/>
            <person name="Pangilinan J."/>
            <person name="Riley R."/>
            <person name="Labutti K."/>
            <person name="Andreopoulos B."/>
            <person name="Lipzen A."/>
            <person name="Chen C."/>
            <person name="Yanf M."/>
            <person name="Daum C."/>
            <person name="Ng V."/>
            <person name="Clum A."/>
            <person name="Ohm R."/>
            <person name="Martin F."/>
            <person name="Silar P."/>
            <person name="Natvig D."/>
            <person name="Lalanne C."/>
            <person name="Gautier V."/>
            <person name="Ament-Velasquez S.L."/>
            <person name="Kruys A."/>
            <person name="Hutchinson M.I."/>
            <person name="Powell A.J."/>
            <person name="Barry K."/>
            <person name="Miller A.N."/>
            <person name="Grigoriev I.V."/>
            <person name="Debuchy R."/>
            <person name="Gladieux P."/>
            <person name="Thoren M.H."/>
            <person name="Johannesson H."/>
        </authorList>
    </citation>
    <scope>NUCLEOTIDE SEQUENCE</scope>
    <source>
        <strain evidence="13">CBS 141.50</strain>
    </source>
</reference>
<organism evidence="13 14">
    <name type="scientific">Dichotomopilus funicola</name>
    <dbReference type="NCBI Taxonomy" id="1934379"/>
    <lineage>
        <taxon>Eukaryota</taxon>
        <taxon>Fungi</taxon>
        <taxon>Dikarya</taxon>
        <taxon>Ascomycota</taxon>
        <taxon>Pezizomycotina</taxon>
        <taxon>Sordariomycetes</taxon>
        <taxon>Sordariomycetidae</taxon>
        <taxon>Sordariales</taxon>
        <taxon>Chaetomiaceae</taxon>
        <taxon>Dichotomopilus</taxon>
    </lineage>
</organism>
<dbReference type="InterPro" id="IPR036388">
    <property type="entry name" value="WH-like_DNA-bd_sf"/>
</dbReference>
<reference evidence="13" key="1">
    <citation type="journal article" date="2023" name="Mol. Phylogenet. Evol.">
        <title>Genome-scale phylogeny and comparative genomics of the fungal order Sordariales.</title>
        <authorList>
            <person name="Hensen N."/>
            <person name="Bonometti L."/>
            <person name="Westerberg I."/>
            <person name="Brannstrom I.O."/>
            <person name="Guillou S."/>
            <person name="Cros-Aarteil S."/>
            <person name="Calhoun S."/>
            <person name="Haridas S."/>
            <person name="Kuo A."/>
            <person name="Mondo S."/>
            <person name="Pangilinan J."/>
            <person name="Riley R."/>
            <person name="LaButti K."/>
            <person name="Andreopoulos B."/>
            <person name="Lipzen A."/>
            <person name="Chen C."/>
            <person name="Yan M."/>
            <person name="Daum C."/>
            <person name="Ng V."/>
            <person name="Clum A."/>
            <person name="Steindorff A."/>
            <person name="Ohm R.A."/>
            <person name="Martin F."/>
            <person name="Silar P."/>
            <person name="Natvig D.O."/>
            <person name="Lalanne C."/>
            <person name="Gautier V."/>
            <person name="Ament-Velasquez S.L."/>
            <person name="Kruys A."/>
            <person name="Hutchinson M.I."/>
            <person name="Powell A.J."/>
            <person name="Barry K."/>
            <person name="Miller A.N."/>
            <person name="Grigoriev I.V."/>
            <person name="Debuchy R."/>
            <person name="Gladieux P."/>
            <person name="Hiltunen Thoren M."/>
            <person name="Johannesson H."/>
        </authorList>
    </citation>
    <scope>NUCLEOTIDE SEQUENCE</scope>
    <source>
        <strain evidence="13">CBS 141.50</strain>
    </source>
</reference>
<evidence type="ECO:0000256" key="11">
    <source>
        <dbReference type="SAM" id="MobiDB-lite"/>
    </source>
</evidence>
<evidence type="ECO:0000259" key="12">
    <source>
        <dbReference type="Pfam" id="PF00557"/>
    </source>
</evidence>
<feature type="compositionally biased region" description="Basic and acidic residues" evidence="11">
    <location>
        <begin position="10"/>
        <end position="25"/>
    </location>
</feature>
<dbReference type="PANTHER" id="PTHR45777">
    <property type="entry name" value="METHIONINE AMINOPEPTIDASE 2"/>
    <property type="match status" value="1"/>
</dbReference>
<dbReference type="GeneID" id="87821784"/>
<dbReference type="CDD" id="cd01088">
    <property type="entry name" value="MetAP2"/>
    <property type="match status" value="1"/>
</dbReference>
<keyword evidence="8 9" id="KW-0378">Hydrolase</keyword>
<keyword evidence="7 9" id="KW-0479">Metal-binding</keyword>
<evidence type="ECO:0000313" key="14">
    <source>
        <dbReference type="Proteomes" id="UP001302676"/>
    </source>
</evidence>
<dbReference type="SUPFAM" id="SSF46785">
    <property type="entry name" value="Winged helix' DNA-binding domain"/>
    <property type="match status" value="1"/>
</dbReference>
<protein>
    <recommendedName>
        <fullName evidence="9">Methionine aminopeptidase 2</fullName>
        <shortName evidence="9">MAP 2</shortName>
        <shortName evidence="9">MetAP 2</shortName>
        <ecNumber evidence="9">3.4.11.18</ecNumber>
    </recommendedName>
    <alternativeName>
        <fullName evidence="9">Peptidase M</fullName>
    </alternativeName>
</protein>
<dbReference type="GO" id="GO:0070006">
    <property type="term" value="F:metalloaminopeptidase activity"/>
    <property type="evidence" value="ECO:0007669"/>
    <property type="project" value="UniProtKB-UniRule"/>
</dbReference>
<dbReference type="Pfam" id="PF00557">
    <property type="entry name" value="Peptidase_M24"/>
    <property type="match status" value="1"/>
</dbReference>
<comment type="caution">
    <text evidence="13">The sequence shown here is derived from an EMBL/GenBank/DDBJ whole genome shotgun (WGS) entry which is preliminary data.</text>
</comment>
<dbReference type="Proteomes" id="UP001302676">
    <property type="component" value="Unassembled WGS sequence"/>
</dbReference>
<dbReference type="PROSITE" id="PS01202">
    <property type="entry name" value="MAP_2"/>
    <property type="match status" value="1"/>
</dbReference>